<feature type="domain" description="START" evidence="3">
    <location>
        <begin position="500"/>
        <end position="673"/>
    </location>
</feature>
<dbReference type="Proteomes" id="UP000077266">
    <property type="component" value="Unassembled WGS sequence"/>
</dbReference>
<dbReference type="InterPro" id="IPR002913">
    <property type="entry name" value="START_lipid-bd_dom"/>
</dbReference>
<keyword evidence="2" id="KW-0472">Membrane</keyword>
<reference evidence="4 5" key="1">
    <citation type="journal article" date="2016" name="Mol. Biol. Evol.">
        <title>Comparative Genomics of Early-Diverging Mushroom-Forming Fungi Provides Insights into the Origins of Lignocellulose Decay Capabilities.</title>
        <authorList>
            <person name="Nagy L.G."/>
            <person name="Riley R."/>
            <person name="Tritt A."/>
            <person name="Adam C."/>
            <person name="Daum C."/>
            <person name="Floudas D."/>
            <person name="Sun H."/>
            <person name="Yadav J.S."/>
            <person name="Pangilinan J."/>
            <person name="Larsson K.H."/>
            <person name="Matsuura K."/>
            <person name="Barry K."/>
            <person name="Labutti K."/>
            <person name="Kuo R."/>
            <person name="Ohm R.A."/>
            <person name="Bhattacharya S.S."/>
            <person name="Shirouzu T."/>
            <person name="Yoshinaga Y."/>
            <person name="Martin F.M."/>
            <person name="Grigoriev I.V."/>
            <person name="Hibbett D.S."/>
        </authorList>
    </citation>
    <scope>NUCLEOTIDE SEQUENCE [LARGE SCALE GENOMIC DNA]</scope>
    <source>
        <strain evidence="4 5">HHB12029</strain>
    </source>
</reference>
<evidence type="ECO:0000256" key="2">
    <source>
        <dbReference type="SAM" id="Phobius"/>
    </source>
</evidence>
<name>A0A165F2B1_EXIGL</name>
<dbReference type="OrthoDB" id="196858at2759"/>
<organism evidence="4 5">
    <name type="scientific">Exidia glandulosa HHB12029</name>
    <dbReference type="NCBI Taxonomy" id="1314781"/>
    <lineage>
        <taxon>Eukaryota</taxon>
        <taxon>Fungi</taxon>
        <taxon>Dikarya</taxon>
        <taxon>Basidiomycota</taxon>
        <taxon>Agaricomycotina</taxon>
        <taxon>Agaricomycetes</taxon>
        <taxon>Auriculariales</taxon>
        <taxon>Exidiaceae</taxon>
        <taxon>Exidia</taxon>
    </lineage>
</organism>
<feature type="compositionally biased region" description="Polar residues" evidence="1">
    <location>
        <begin position="1574"/>
        <end position="1586"/>
    </location>
</feature>
<dbReference type="InterPro" id="IPR023393">
    <property type="entry name" value="START-like_dom_sf"/>
</dbReference>
<evidence type="ECO:0000259" key="3">
    <source>
        <dbReference type="PROSITE" id="PS50848"/>
    </source>
</evidence>
<dbReference type="PANTHER" id="PTHR19308:SF54">
    <property type="entry name" value="START DOMAIN-CONTAINING PROTEIN"/>
    <property type="match status" value="1"/>
</dbReference>
<evidence type="ECO:0000313" key="5">
    <source>
        <dbReference type="Proteomes" id="UP000077266"/>
    </source>
</evidence>
<proteinExistence type="predicted"/>
<feature type="region of interest" description="Disordered" evidence="1">
    <location>
        <begin position="1247"/>
        <end position="1271"/>
    </location>
</feature>
<gene>
    <name evidence="4" type="ORF">EXIGLDRAFT_772928</name>
</gene>
<dbReference type="InParanoid" id="A0A165F2B1"/>
<dbReference type="STRING" id="1314781.A0A165F2B1"/>
<keyword evidence="2" id="KW-0812">Transmembrane</keyword>
<dbReference type="SUPFAM" id="SSF55961">
    <property type="entry name" value="Bet v1-like"/>
    <property type="match status" value="3"/>
</dbReference>
<dbReference type="InterPro" id="IPR051213">
    <property type="entry name" value="START_lipid_transfer"/>
</dbReference>
<feature type="compositionally biased region" description="Polar residues" evidence="1">
    <location>
        <begin position="1070"/>
        <end position="1088"/>
    </location>
</feature>
<dbReference type="PANTHER" id="PTHR19308">
    <property type="entry name" value="PHOSPHATIDYLCHOLINE TRANSFER PROTEIN"/>
    <property type="match status" value="1"/>
</dbReference>
<feature type="region of interest" description="Disordered" evidence="1">
    <location>
        <begin position="1574"/>
        <end position="1621"/>
    </location>
</feature>
<feature type="region of interest" description="Disordered" evidence="1">
    <location>
        <begin position="36"/>
        <end position="56"/>
    </location>
</feature>
<feature type="domain" description="START" evidence="3">
    <location>
        <begin position="968"/>
        <end position="1176"/>
    </location>
</feature>
<feature type="transmembrane region" description="Helical" evidence="2">
    <location>
        <begin position="1633"/>
        <end position="1652"/>
    </location>
</feature>
<evidence type="ECO:0000256" key="1">
    <source>
        <dbReference type="SAM" id="MobiDB-lite"/>
    </source>
</evidence>
<protein>
    <recommendedName>
        <fullName evidence="3">START domain-containing protein</fullName>
    </recommendedName>
</protein>
<dbReference type="Pfam" id="PF01852">
    <property type="entry name" value="START"/>
    <property type="match status" value="1"/>
</dbReference>
<keyword evidence="5" id="KW-1185">Reference proteome</keyword>
<feature type="compositionally biased region" description="Low complexity" evidence="1">
    <location>
        <begin position="43"/>
        <end position="54"/>
    </location>
</feature>
<feature type="compositionally biased region" description="Low complexity" evidence="1">
    <location>
        <begin position="895"/>
        <end position="904"/>
    </location>
</feature>
<accession>A0A165F2B1</accession>
<sequence length="1721" mass="187292">MSDGARLRATWAASLTEAESTFRALSSSATTWQRVPLPKRESTTSSIVSSPTTSARELPDAVVHKRSSRRGDMYRVVVDVPLEDSDGVLDMLDAWRAVLSTPELRKDWDPAVESARLIEMFDMETRIVKTNFMLGWPANPRDAITITRTVRNANTLIDIATSLPRSHDEPAYLRPAPPYVRSHIQLFAWCIQLPQNGEPSAERSRRQSSNKLRVSCFWQHDLKAAWGLGVPNLAQQLPAMVFGLINTVRQRGRRIPILSGFGTGVGVENISFDLGREALVLEYHIIPDDEDEPPQSNNLDVIRTRKRLHRAVECLLPAPRDFSWDLQLSTQAPSNETANLPWTVQAVQASAAEAGSETGDYVILTARHVSVPAHHILKVKLAIELAVAPSSASARSGLRLNGSLHPVEDVTAARDPAVRPIDASEEDLLKDAQSMSGISMTTVETTATSDSASTMSAARPMALSRTATERSVITDKVVLTRVRRSYIYFSSLLQEPEAKWKRNTEARGVTVTQLDSIDPTLVVYRAEAVFVGIGLWDLYSAITSPGTRAFWDKTHEEALLLDDVNELTELWYMKTKAAWPVNARDSVLLKTVYKSPTTIHVFAFSTEDNQLFSNIPSTDPTTIRMQVDLQGWAIESLSPTTTALTLLEQSDPKGWTNKSSIPQQMIATVAGVGEFAIKSGGPPVLSRLGGAKKTAMKYDHEKGTFRVEYERREPIQPLALSGTPPGASTTSLQSQLADAQAARQMQYIECEIRCDLDTWASAIDVVVDPPPQRVSCLRRHRLSAGGGGLWLTIEHDAVFAGDERLMVILRKAGKDAKSTVVLNGAKVKVDVEELPESEIKTLAKQKRVKPERIPLDQPPVIGVIKRRREEWADSTPSTRPDSPIPLEKPTPGAGSTPASPSAPRFASPLTKFFTMAVEQATGTTIVAQGADAALSADLHPMKYAVDKLAWLRRHHAKGPEHVSAPGPWTALPEKTFTLHRAMDANISNSIPVHRAEKVFAGVSAEEVASALTNYDCRKQWDTRFDSAVVLEEYGSGCHTAFVVSRGGYMFRDRGFHLATVTARLPDRDSSPSLTRRNTGQSSSSTPASTGPVIFHLSTSFAPESAAGFSAAKYNTHALPIGRMLVEGWILETLDPYTAEAFPIPSTRCTHLVAIDFAGAVPVAVNAMMNAALPRAILALETHVLKARLPPFVRLPGLGVTVSRVADEDGDVWAVERVDRSRTSVATRFSVNGDTMRATLVLKRDISAARPDTTPRPSTLSPRMDGGRHLGREDNLSTATIRRRTISTTSATGARDAPLGGVVDPDDMMVAEAVVDLRMYKEGYAVTVVAVLQPEGGTDEPIALGPLVGASVDTLPIQCYAFTLPPSPLTVSVSPDRKANVRHLLRFTLRTATFDAPPVDDPLTGESHIPPPKPQWLTDLETRGAVVEISIKPRPGGGSGKTVTDVPVNDALVTVLSEKEALNALGRRELEEDRLRNLAVLSRVPLKGEMMDSEVSGLSLPIAIAKDLLPDPVPELEAGLAPSEPPTPADGQKADLSVGVAVDTTIAEPRALGGPRSASVFNNLLTNYSSWLGSSSLRRNSTPTSSAEPDVSAPARTGSPEPKEDANMAAQAASTDEASGTRPRLMKRLDAPLVSLWTLLTVAFLSFLLGGFLRSLVVPADFVYLPPEGSVQNAGEGQSQWNELQKLMALDHREHWREMKRLIEFRGPFGRWDVVLAVIRRG</sequence>
<dbReference type="GO" id="GO:0005737">
    <property type="term" value="C:cytoplasm"/>
    <property type="evidence" value="ECO:0007669"/>
    <property type="project" value="UniProtKB-ARBA"/>
</dbReference>
<dbReference type="PROSITE" id="PS50848">
    <property type="entry name" value="START"/>
    <property type="match status" value="2"/>
</dbReference>
<dbReference type="Gene3D" id="3.30.530.20">
    <property type="match status" value="3"/>
</dbReference>
<keyword evidence="2" id="KW-1133">Transmembrane helix</keyword>
<feature type="region of interest" description="Disordered" evidence="1">
    <location>
        <begin position="1066"/>
        <end position="1089"/>
    </location>
</feature>
<feature type="region of interest" description="Disordered" evidence="1">
    <location>
        <begin position="864"/>
        <end position="904"/>
    </location>
</feature>
<dbReference type="EMBL" id="KV426105">
    <property type="protein sequence ID" value="KZV88221.1"/>
    <property type="molecule type" value="Genomic_DNA"/>
</dbReference>
<evidence type="ECO:0000313" key="4">
    <source>
        <dbReference type="EMBL" id="KZV88221.1"/>
    </source>
</evidence>
<dbReference type="CDD" id="cd00177">
    <property type="entry name" value="START"/>
    <property type="match status" value="1"/>
</dbReference>
<dbReference type="GO" id="GO:0008289">
    <property type="term" value="F:lipid binding"/>
    <property type="evidence" value="ECO:0007669"/>
    <property type="project" value="InterPro"/>
</dbReference>